<dbReference type="PROSITE" id="PS50977">
    <property type="entry name" value="HTH_TETR_2"/>
    <property type="match status" value="1"/>
</dbReference>
<keyword evidence="1 2" id="KW-0238">DNA-binding</keyword>
<dbReference type="AlphaFoldDB" id="A0AA45HIP2"/>
<feature type="DNA-binding region" description="H-T-H motif" evidence="2">
    <location>
        <begin position="33"/>
        <end position="52"/>
    </location>
</feature>
<dbReference type="PANTHER" id="PTHR43479:SF11">
    <property type="entry name" value="ACREF_ENVCD OPERON REPRESSOR-RELATED"/>
    <property type="match status" value="1"/>
</dbReference>
<dbReference type="Gene3D" id="1.10.357.10">
    <property type="entry name" value="Tetracycline Repressor, domain 2"/>
    <property type="match status" value="1"/>
</dbReference>
<name>A0AA45HIP2_9BACT</name>
<dbReference type="SUPFAM" id="SSF46689">
    <property type="entry name" value="Homeodomain-like"/>
    <property type="match status" value="1"/>
</dbReference>
<gene>
    <name evidence="4" type="ORF">C7380_10776</name>
</gene>
<dbReference type="InterPro" id="IPR001647">
    <property type="entry name" value="HTH_TetR"/>
</dbReference>
<reference evidence="4 5" key="1">
    <citation type="submission" date="2018-05" db="EMBL/GenBank/DDBJ databases">
        <title>Genomic Encyclopedia of Type Strains, Phase IV (KMG-IV): sequencing the most valuable type-strain genomes for metagenomic binning, comparative biology and taxonomic classification.</title>
        <authorList>
            <person name="Goeker M."/>
        </authorList>
    </citation>
    <scope>NUCLEOTIDE SEQUENCE [LARGE SCALE GENOMIC DNA]</scope>
    <source>
        <strain evidence="4 5">DSM 24906</strain>
    </source>
</reference>
<dbReference type="InterPro" id="IPR050624">
    <property type="entry name" value="HTH-type_Tx_Regulator"/>
</dbReference>
<dbReference type="GO" id="GO:0003677">
    <property type="term" value="F:DNA binding"/>
    <property type="evidence" value="ECO:0007669"/>
    <property type="project" value="UniProtKB-UniRule"/>
</dbReference>
<evidence type="ECO:0000256" key="2">
    <source>
        <dbReference type="PROSITE-ProRule" id="PRU00335"/>
    </source>
</evidence>
<sequence>MKKAFYNISEEKQNKIIKISIEEFSKNGYKNTSLNTIIKKVDISKGGMYKYIDSKFELFEYIINISTEKILKNMPSFKGNNIYDDLITYAIWEYDFYKENPKIYSLFEKIILYPSCKEEKIIHENIIKTSNTYFFDIIKKYNISTEKSNIIFWTLKGLNELYIKNIIEKESYISQLMKYINILKKI</sequence>
<feature type="domain" description="HTH tetR-type" evidence="3">
    <location>
        <begin position="10"/>
        <end position="70"/>
    </location>
</feature>
<dbReference type="RefSeq" id="WP_109604656.1">
    <property type="nucleotide sequence ID" value="NZ_QGGI01000007.1"/>
</dbReference>
<keyword evidence="5" id="KW-1185">Reference proteome</keyword>
<dbReference type="InterPro" id="IPR009057">
    <property type="entry name" value="Homeodomain-like_sf"/>
</dbReference>
<evidence type="ECO:0000313" key="5">
    <source>
        <dbReference type="Proteomes" id="UP000245921"/>
    </source>
</evidence>
<proteinExistence type="predicted"/>
<dbReference type="Pfam" id="PF00440">
    <property type="entry name" value="TetR_N"/>
    <property type="match status" value="1"/>
</dbReference>
<accession>A0AA45HIP2</accession>
<dbReference type="Proteomes" id="UP000245921">
    <property type="component" value="Unassembled WGS sequence"/>
</dbReference>
<evidence type="ECO:0000256" key="1">
    <source>
        <dbReference type="ARBA" id="ARBA00023125"/>
    </source>
</evidence>
<evidence type="ECO:0000259" key="3">
    <source>
        <dbReference type="PROSITE" id="PS50977"/>
    </source>
</evidence>
<dbReference type="EMBL" id="QGGI01000007">
    <property type="protein sequence ID" value="PWJ95121.1"/>
    <property type="molecule type" value="Genomic_DNA"/>
</dbReference>
<dbReference type="PANTHER" id="PTHR43479">
    <property type="entry name" value="ACREF/ENVCD OPERON REPRESSOR-RELATED"/>
    <property type="match status" value="1"/>
</dbReference>
<evidence type="ECO:0000313" key="4">
    <source>
        <dbReference type="EMBL" id="PWJ95121.1"/>
    </source>
</evidence>
<protein>
    <submittedName>
        <fullName evidence="4">TetR family transcriptional regulator</fullName>
    </submittedName>
</protein>
<organism evidence="4 5">
    <name type="scientific">Oceanotoga teriensis</name>
    <dbReference type="NCBI Taxonomy" id="515440"/>
    <lineage>
        <taxon>Bacteria</taxon>
        <taxon>Thermotogati</taxon>
        <taxon>Thermotogota</taxon>
        <taxon>Thermotogae</taxon>
        <taxon>Petrotogales</taxon>
        <taxon>Petrotogaceae</taxon>
        <taxon>Oceanotoga</taxon>
    </lineage>
</organism>
<comment type="caution">
    <text evidence="4">The sequence shown here is derived from an EMBL/GenBank/DDBJ whole genome shotgun (WGS) entry which is preliminary data.</text>
</comment>